<sequence>MNELLKQISSFLGLKTNSLEAFILCVFLIIAAWLIKEFKDIYSKERETLSLKQIEMKEKLSNVKLSIRLYRRQEIEMNELLDVSFKINAYLNYKQYKELKGILEEIEITDNVERLDQFMTKLLDTLMNQTQMYIVKDYSITQDFERFFRRVKDIGLPIVATFTVIFISCVLFMLYVSGKNSFWGAVRLYSFIFALSFLVLFINSIFNKHDNNKSRVSFAMLTVLFTLLLFFQNMYCLTFTIIGILGVFFIQKIRKGT</sequence>
<reference evidence="1" key="1">
    <citation type="submission" date="2016-05" db="EMBL/GenBank/DDBJ databases">
        <title>Complete sequence and organization of pFR260, the Bacillus thuringiensis INTA Fr7-4 plasmid harbouring the insecticidal genes.</title>
        <authorList>
            <person name="Navas L.E."/>
            <person name="Amadio A.F."/>
            <person name="Ortiz E.M."/>
            <person name="Sauka D.H."/>
            <person name="Benintende G.B."/>
            <person name="Zandomeni R.O."/>
            <person name="Berretta M.F."/>
        </authorList>
    </citation>
    <scope>NUCLEOTIDE SEQUENCE</scope>
    <source>
        <strain evidence="1">INTA Fr7-4</strain>
        <plasmid evidence="1">pFR260</plasmid>
    </source>
</reference>
<proteinExistence type="predicted"/>
<protein>
    <submittedName>
        <fullName evidence="1">Uncharacterized protein</fullName>
    </submittedName>
</protein>
<organism evidence="1">
    <name type="scientific">Bacillus thuringiensis</name>
    <dbReference type="NCBI Taxonomy" id="1428"/>
    <lineage>
        <taxon>Bacteria</taxon>
        <taxon>Bacillati</taxon>
        <taxon>Bacillota</taxon>
        <taxon>Bacilli</taxon>
        <taxon>Bacillales</taxon>
        <taxon>Bacillaceae</taxon>
        <taxon>Bacillus</taxon>
        <taxon>Bacillus cereus group</taxon>
    </lineage>
</organism>
<accession>A0A1B2RC35</accession>
<dbReference type="AlphaFoldDB" id="A0A1B2RC35"/>
<dbReference type="RefSeq" id="WP_076775963.1">
    <property type="nucleotide sequence ID" value="NZ_JAWUAH010000057.1"/>
</dbReference>
<keyword evidence="1" id="KW-0614">Plasmid</keyword>
<gene>
    <name evidence="1" type="ORF">pFR260_101</name>
</gene>
<name>A0A1B2RC35_BACTU</name>
<geneLocation type="plasmid" evidence="1">
    <name>pFR260</name>
</geneLocation>
<dbReference type="EMBL" id="KX258624">
    <property type="protein sequence ID" value="AOB42198.1"/>
    <property type="molecule type" value="Genomic_DNA"/>
</dbReference>
<evidence type="ECO:0000313" key="1">
    <source>
        <dbReference type="EMBL" id="AOB42198.1"/>
    </source>
</evidence>